<evidence type="ECO:0000313" key="2">
    <source>
        <dbReference type="EMBL" id="PPS18967.1"/>
    </source>
</evidence>
<reference evidence="2 3" key="1">
    <citation type="submission" date="2015-01" db="EMBL/GenBank/DDBJ databases">
        <title>Genome of allotetraploid Gossypium barbadense reveals genomic plasticity and fiber elongation in cotton evolution.</title>
        <authorList>
            <person name="Chen X."/>
            <person name="Liu X."/>
            <person name="Zhao B."/>
            <person name="Zheng H."/>
            <person name="Hu Y."/>
            <person name="Lu G."/>
            <person name="Yang C."/>
            <person name="Chen J."/>
            <person name="Shan C."/>
            <person name="Zhang L."/>
            <person name="Zhou Y."/>
            <person name="Wang L."/>
            <person name="Guo W."/>
            <person name="Bai Y."/>
            <person name="Ruan J."/>
            <person name="Shangguan X."/>
            <person name="Mao Y."/>
            <person name="Jiang J."/>
            <person name="Zhu Y."/>
            <person name="Lei J."/>
            <person name="Kang H."/>
            <person name="Chen S."/>
            <person name="He X."/>
            <person name="Wang R."/>
            <person name="Wang Y."/>
            <person name="Chen J."/>
            <person name="Wang L."/>
            <person name="Yu S."/>
            <person name="Wang B."/>
            <person name="Wei J."/>
            <person name="Song S."/>
            <person name="Lu X."/>
            <person name="Gao Z."/>
            <person name="Gu W."/>
            <person name="Deng X."/>
            <person name="Ma D."/>
            <person name="Wang S."/>
            <person name="Liang W."/>
            <person name="Fang L."/>
            <person name="Cai C."/>
            <person name="Zhu X."/>
            <person name="Zhou B."/>
            <person name="Zhang Y."/>
            <person name="Chen Z."/>
            <person name="Xu S."/>
            <person name="Zhu R."/>
            <person name="Wang S."/>
            <person name="Zhang T."/>
            <person name="Zhao G."/>
        </authorList>
    </citation>
    <scope>NUCLEOTIDE SEQUENCE [LARGE SCALE GENOMIC DNA]</scope>
    <source>
        <strain evidence="3">cv. Xinhai21</strain>
        <tissue evidence="2">Leaf</tissue>
    </source>
</reference>
<name>A0A2P5YTP7_GOSBA</name>
<dbReference type="Proteomes" id="UP000239757">
    <property type="component" value="Unassembled WGS sequence"/>
</dbReference>
<feature type="compositionally biased region" description="Basic and acidic residues" evidence="1">
    <location>
        <begin position="62"/>
        <end position="75"/>
    </location>
</feature>
<feature type="region of interest" description="Disordered" evidence="1">
    <location>
        <begin position="56"/>
        <end position="89"/>
    </location>
</feature>
<gene>
    <name evidence="2" type="ORF">GOBAR_AA01613</name>
</gene>
<accession>A0A2P5YTP7</accession>
<evidence type="ECO:0008006" key="4">
    <source>
        <dbReference type="Google" id="ProtNLM"/>
    </source>
</evidence>
<organism evidence="2 3">
    <name type="scientific">Gossypium barbadense</name>
    <name type="common">Sea Island cotton</name>
    <name type="synonym">Hibiscus barbadensis</name>
    <dbReference type="NCBI Taxonomy" id="3634"/>
    <lineage>
        <taxon>Eukaryota</taxon>
        <taxon>Viridiplantae</taxon>
        <taxon>Streptophyta</taxon>
        <taxon>Embryophyta</taxon>
        <taxon>Tracheophyta</taxon>
        <taxon>Spermatophyta</taxon>
        <taxon>Magnoliopsida</taxon>
        <taxon>eudicotyledons</taxon>
        <taxon>Gunneridae</taxon>
        <taxon>Pentapetalae</taxon>
        <taxon>rosids</taxon>
        <taxon>malvids</taxon>
        <taxon>Malvales</taxon>
        <taxon>Malvaceae</taxon>
        <taxon>Malvoideae</taxon>
        <taxon>Gossypium</taxon>
    </lineage>
</organism>
<evidence type="ECO:0000313" key="3">
    <source>
        <dbReference type="Proteomes" id="UP000239757"/>
    </source>
</evidence>
<evidence type="ECO:0000256" key="1">
    <source>
        <dbReference type="SAM" id="MobiDB-lite"/>
    </source>
</evidence>
<dbReference type="EMBL" id="KZ662798">
    <property type="protein sequence ID" value="PPS18967.1"/>
    <property type="molecule type" value="Genomic_DNA"/>
</dbReference>
<protein>
    <recommendedName>
        <fullName evidence="4">RRM domain-containing protein</fullName>
    </recommendedName>
</protein>
<dbReference type="AlphaFoldDB" id="A0A2P5YTP7"/>
<dbReference type="OrthoDB" id="664875at2759"/>
<sequence>MLYPITVEALHQVFSLHGFVEKIVIFQNSIGFHLIQFEGRLNAILARISLQAVPQTSVSKSENGDRDGDVVEVKRPNNRNSTPSDSTPMVQIDTNEYRAILKKNLHQACVAVALSRASTVKVEGSSAKVENQALQSDPMFKIPQIQEQGELDASISVVSTTQKSQGHE</sequence>
<dbReference type="InterPro" id="IPR035979">
    <property type="entry name" value="RBD_domain_sf"/>
</dbReference>
<dbReference type="Gene3D" id="3.30.70.330">
    <property type="match status" value="1"/>
</dbReference>
<dbReference type="GO" id="GO:0003676">
    <property type="term" value="F:nucleic acid binding"/>
    <property type="evidence" value="ECO:0007669"/>
    <property type="project" value="InterPro"/>
</dbReference>
<feature type="compositionally biased region" description="Polar residues" evidence="1">
    <location>
        <begin position="78"/>
        <end position="89"/>
    </location>
</feature>
<dbReference type="SUPFAM" id="SSF54928">
    <property type="entry name" value="RNA-binding domain, RBD"/>
    <property type="match status" value="1"/>
</dbReference>
<dbReference type="InterPro" id="IPR012677">
    <property type="entry name" value="Nucleotide-bd_a/b_plait_sf"/>
</dbReference>
<proteinExistence type="predicted"/>